<dbReference type="Proteomes" id="UP001597073">
    <property type="component" value="Unassembled WGS sequence"/>
</dbReference>
<sequence>MKINTSVAGMFITCLTTALLLANPKYASAQVDTIRLKDHRLNTSTLKPGMRQYLVYFQSPRKTKSLGYWLWLRDTKVENRNGQKVFVTSQHWYGNDSTSYRTVYSVNRMSDFAPIYHAENVAGNNRAYNWSEDKIRGADTVATNMQKTFSLDFTSPNFNWNLDIETFQMLPLAAGKTFAINFYDAGLGKPEYTIYKVTGSEVIMTMDDKTVDCWKLVNESDFKGQHATQTFWISKKGHEFIKEEDTFPGGFRYKVKLPGAAYNVLSRFRK</sequence>
<dbReference type="EMBL" id="JBHTIA010000009">
    <property type="protein sequence ID" value="MFD0765994.1"/>
    <property type="molecule type" value="Genomic_DNA"/>
</dbReference>
<protein>
    <recommendedName>
        <fullName evidence="4">DUF3108 domain-containing protein</fullName>
    </recommendedName>
</protein>
<name>A0ABW2ZIK7_9SPHI</name>
<comment type="caution">
    <text evidence="2">The sequence shown here is derived from an EMBL/GenBank/DDBJ whole genome shotgun (WGS) entry which is preliminary data.</text>
</comment>
<evidence type="ECO:0000256" key="1">
    <source>
        <dbReference type="SAM" id="SignalP"/>
    </source>
</evidence>
<evidence type="ECO:0000313" key="2">
    <source>
        <dbReference type="EMBL" id="MFD0765994.1"/>
    </source>
</evidence>
<evidence type="ECO:0008006" key="4">
    <source>
        <dbReference type="Google" id="ProtNLM"/>
    </source>
</evidence>
<keyword evidence="1" id="KW-0732">Signal</keyword>
<dbReference type="InterPro" id="IPR021457">
    <property type="entry name" value="DUF3108"/>
</dbReference>
<accession>A0ABW2ZIK7</accession>
<reference evidence="3" key="1">
    <citation type="journal article" date="2019" name="Int. J. Syst. Evol. Microbiol.">
        <title>The Global Catalogue of Microorganisms (GCM) 10K type strain sequencing project: providing services to taxonomists for standard genome sequencing and annotation.</title>
        <authorList>
            <consortium name="The Broad Institute Genomics Platform"/>
            <consortium name="The Broad Institute Genome Sequencing Center for Infectious Disease"/>
            <person name="Wu L."/>
            <person name="Ma J."/>
        </authorList>
    </citation>
    <scope>NUCLEOTIDE SEQUENCE [LARGE SCALE GENOMIC DNA]</scope>
    <source>
        <strain evidence="3">CCUG 60742</strain>
    </source>
</reference>
<proteinExistence type="predicted"/>
<feature type="chain" id="PRO_5046046911" description="DUF3108 domain-containing protein" evidence="1">
    <location>
        <begin position="30"/>
        <end position="270"/>
    </location>
</feature>
<gene>
    <name evidence="2" type="ORF">ACFQZI_14115</name>
</gene>
<dbReference type="Pfam" id="PF11306">
    <property type="entry name" value="DUF3108"/>
    <property type="match status" value="1"/>
</dbReference>
<feature type="signal peptide" evidence="1">
    <location>
        <begin position="1"/>
        <end position="29"/>
    </location>
</feature>
<organism evidence="2 3">
    <name type="scientific">Mucilaginibacter lutimaris</name>
    <dbReference type="NCBI Taxonomy" id="931629"/>
    <lineage>
        <taxon>Bacteria</taxon>
        <taxon>Pseudomonadati</taxon>
        <taxon>Bacteroidota</taxon>
        <taxon>Sphingobacteriia</taxon>
        <taxon>Sphingobacteriales</taxon>
        <taxon>Sphingobacteriaceae</taxon>
        <taxon>Mucilaginibacter</taxon>
    </lineage>
</organism>
<evidence type="ECO:0000313" key="3">
    <source>
        <dbReference type="Proteomes" id="UP001597073"/>
    </source>
</evidence>
<dbReference type="RefSeq" id="WP_377143496.1">
    <property type="nucleotide sequence ID" value="NZ_JBHTIA010000009.1"/>
</dbReference>
<keyword evidence="3" id="KW-1185">Reference proteome</keyword>